<evidence type="ECO:0000256" key="9">
    <source>
        <dbReference type="SAM" id="Phobius"/>
    </source>
</evidence>
<organism evidence="11">
    <name type="scientific">marine metagenome</name>
    <dbReference type="NCBI Taxonomy" id="408172"/>
    <lineage>
        <taxon>unclassified sequences</taxon>
        <taxon>metagenomes</taxon>
        <taxon>ecological metagenomes</taxon>
    </lineage>
</organism>
<feature type="transmembrane region" description="Helical" evidence="9">
    <location>
        <begin position="225"/>
        <end position="244"/>
    </location>
</feature>
<keyword evidence="5 9" id="KW-0812">Transmembrane</keyword>
<dbReference type="EMBL" id="UINC01022482">
    <property type="protein sequence ID" value="SVA92187.1"/>
    <property type="molecule type" value="Genomic_DNA"/>
</dbReference>
<feature type="transmembrane region" description="Helical" evidence="9">
    <location>
        <begin position="75"/>
        <end position="95"/>
    </location>
</feature>
<keyword evidence="6 9" id="KW-1133">Transmembrane helix</keyword>
<gene>
    <name evidence="11" type="ORF">METZ01_LOCUS145041</name>
</gene>
<dbReference type="GO" id="GO:0015297">
    <property type="term" value="F:antiporter activity"/>
    <property type="evidence" value="ECO:0007669"/>
    <property type="project" value="UniProtKB-KW"/>
</dbReference>
<evidence type="ECO:0000259" key="10">
    <source>
        <dbReference type="Pfam" id="PF03553"/>
    </source>
</evidence>
<dbReference type="Pfam" id="PF03553">
    <property type="entry name" value="Na_H_antiporter"/>
    <property type="match status" value="1"/>
</dbReference>
<keyword evidence="2" id="KW-0813">Transport</keyword>
<comment type="similarity">
    <text evidence="8">Belongs to the NhaC Na(+)/H(+) (TC 2.A.35) antiporter family.</text>
</comment>
<evidence type="ECO:0000256" key="7">
    <source>
        <dbReference type="ARBA" id="ARBA00023136"/>
    </source>
</evidence>
<dbReference type="AlphaFoldDB" id="A0A381ZTQ4"/>
<evidence type="ECO:0000256" key="5">
    <source>
        <dbReference type="ARBA" id="ARBA00022692"/>
    </source>
</evidence>
<dbReference type="InterPro" id="IPR018461">
    <property type="entry name" value="Na/H_Antiport_NhaC-like_C"/>
</dbReference>
<proteinExistence type="inferred from homology"/>
<keyword evidence="4" id="KW-1003">Cell membrane</keyword>
<evidence type="ECO:0000256" key="1">
    <source>
        <dbReference type="ARBA" id="ARBA00004651"/>
    </source>
</evidence>
<feature type="transmembrane region" description="Helical" evidence="9">
    <location>
        <begin position="38"/>
        <end position="68"/>
    </location>
</feature>
<accession>A0A381ZTQ4</accession>
<evidence type="ECO:0000256" key="2">
    <source>
        <dbReference type="ARBA" id="ARBA00022448"/>
    </source>
</evidence>
<reference evidence="11" key="1">
    <citation type="submission" date="2018-05" db="EMBL/GenBank/DDBJ databases">
        <authorList>
            <person name="Lanie J.A."/>
            <person name="Ng W.-L."/>
            <person name="Kazmierczak K.M."/>
            <person name="Andrzejewski T.M."/>
            <person name="Davidsen T.M."/>
            <person name="Wayne K.J."/>
            <person name="Tettelin H."/>
            <person name="Glass J.I."/>
            <person name="Rusch D."/>
            <person name="Podicherti R."/>
            <person name="Tsui H.-C.T."/>
            <person name="Winkler M.E."/>
        </authorList>
    </citation>
    <scope>NUCLEOTIDE SEQUENCE</scope>
</reference>
<dbReference type="GO" id="GO:0005886">
    <property type="term" value="C:plasma membrane"/>
    <property type="evidence" value="ECO:0007669"/>
    <property type="project" value="UniProtKB-SubCell"/>
</dbReference>
<evidence type="ECO:0000313" key="11">
    <source>
        <dbReference type="EMBL" id="SVA92187.1"/>
    </source>
</evidence>
<feature type="transmembrane region" description="Helical" evidence="9">
    <location>
        <begin position="406"/>
        <end position="425"/>
    </location>
</feature>
<feature type="domain" description="Na+/H+ antiporter NhaC-like C-terminal" evidence="10">
    <location>
        <begin position="126"/>
        <end position="426"/>
    </location>
</feature>
<evidence type="ECO:0000256" key="3">
    <source>
        <dbReference type="ARBA" id="ARBA00022449"/>
    </source>
</evidence>
<name>A0A381ZTQ4_9ZZZZ</name>
<feature type="transmembrane region" description="Helical" evidence="9">
    <location>
        <begin position="101"/>
        <end position="129"/>
    </location>
</feature>
<feature type="transmembrane region" description="Helical" evidence="9">
    <location>
        <begin position="290"/>
        <end position="307"/>
    </location>
</feature>
<protein>
    <recommendedName>
        <fullName evidence="10">Na+/H+ antiporter NhaC-like C-terminal domain-containing protein</fullName>
    </recommendedName>
</protein>
<dbReference type="InterPro" id="IPR052180">
    <property type="entry name" value="NhaC_Na-H+_Antiporter"/>
</dbReference>
<comment type="subcellular location">
    <subcellularLocation>
        <location evidence="1">Cell membrane</location>
        <topology evidence="1">Multi-pass membrane protein</topology>
    </subcellularLocation>
</comment>
<evidence type="ECO:0000256" key="8">
    <source>
        <dbReference type="ARBA" id="ARBA00038435"/>
    </source>
</evidence>
<sequence length="434" mass="47436">MEIVFLLAAVFAIAEFMLLGFQWNDIQNAFIQKLAKGFPAILILFAIGIIIGTWIISGTIPMLIYYGIRLINPAYIYLLAFLIPIIFSTLTGTSWGSIGTIGVVIIGVAGVIEANLGITAGAIVGGAFFGDKLSPLSDTTNIAAMATEVDLYDHIRSMMYTTMPSAVLASGIYFILGFTHPPTGSELDTSQIAPTLEAIASMFNFNIFLLVPTIIVLIGSIRKMATLPTLLISSLSACLLAGIFQPYSLGDIMTTIHRGFDSEMAYWVAEIPENIKVLFTRGGLYELNEAIIFSIMVFVFIGTIDLVDAMPKIVDRVFTFIKSKASLIISSLFATAFTNAITSNQFATSFIIGDAFGKRYDKSAVSRKVLSRSIEDYGTMFESLIPWHATTIFLTATLGISYGEYWHWQFISLINLVMAPTLAILGKGCFYKEE</sequence>
<dbReference type="PANTHER" id="PTHR33451:SF3">
    <property type="entry name" value="MALATE-2H(+)_NA(+)-LACTATE ANTIPORTER"/>
    <property type="match status" value="1"/>
</dbReference>
<evidence type="ECO:0000256" key="6">
    <source>
        <dbReference type="ARBA" id="ARBA00022989"/>
    </source>
</evidence>
<feature type="transmembrane region" description="Helical" evidence="9">
    <location>
        <begin position="198"/>
        <end position="218"/>
    </location>
</feature>
<keyword evidence="7 9" id="KW-0472">Membrane</keyword>
<evidence type="ECO:0000256" key="4">
    <source>
        <dbReference type="ARBA" id="ARBA00022475"/>
    </source>
</evidence>
<dbReference type="PANTHER" id="PTHR33451">
    <property type="entry name" value="MALATE-2H(+)/NA(+)-LACTATE ANTIPORTER"/>
    <property type="match status" value="1"/>
</dbReference>
<keyword evidence="3" id="KW-0050">Antiport</keyword>
<feature type="transmembrane region" description="Helical" evidence="9">
    <location>
        <begin position="158"/>
        <end position="178"/>
    </location>
</feature>